<sequence>MRRITGIVLIAIGAFLVTLAPLVRFYAAPQLVAAPADQYGITKLRADNAQYFSTGDLKVLTGNLDITVTTRGDVEAAKGDDVVWDEFTAVNDVTNNKQGISYAQRRSAFNKYTGVGVNCCGANVEKEPVQLTGQIYLFPFGTEKKSYPVFNSSTRKAYEAKFVGEDTVNGVPVYKFEQTIPATKTQTLTAPASVLGMTQPGDVQVDRWYDGTVTYWVEPVSGIPVQQEQRRHEVLKTQDGVERSVAFAATARFTPETVGNLVKNALDAKSQINMLKTTVPLVLLVVGLVAVVAGAVIAARRPRARGHEA</sequence>
<dbReference type="Proteomes" id="UP001596137">
    <property type="component" value="Unassembled WGS sequence"/>
</dbReference>
<name>A0ABW1NRK4_9ACTN</name>
<dbReference type="RefSeq" id="WP_380759709.1">
    <property type="nucleotide sequence ID" value="NZ_JBHSRF010000063.1"/>
</dbReference>
<dbReference type="Gene3D" id="2.50.20.20">
    <property type="match status" value="1"/>
</dbReference>
<evidence type="ECO:0000313" key="2">
    <source>
        <dbReference type="EMBL" id="MFC6085503.1"/>
    </source>
</evidence>
<evidence type="ECO:0000313" key="3">
    <source>
        <dbReference type="Proteomes" id="UP001596137"/>
    </source>
</evidence>
<keyword evidence="3" id="KW-1185">Reference proteome</keyword>
<dbReference type="InterPro" id="IPR021424">
    <property type="entry name" value="PorA"/>
</dbReference>
<gene>
    <name evidence="2" type="ORF">ACFP1K_30355</name>
</gene>
<evidence type="ECO:0000256" key="1">
    <source>
        <dbReference type="SAM" id="Phobius"/>
    </source>
</evidence>
<accession>A0ABW1NRK4</accession>
<keyword evidence="1" id="KW-0472">Membrane</keyword>
<dbReference type="EMBL" id="JBHSRF010000063">
    <property type="protein sequence ID" value="MFC6085503.1"/>
    <property type="molecule type" value="Genomic_DNA"/>
</dbReference>
<keyword evidence="1" id="KW-0812">Transmembrane</keyword>
<feature type="transmembrane region" description="Helical" evidence="1">
    <location>
        <begin position="279"/>
        <end position="299"/>
    </location>
</feature>
<keyword evidence="1" id="KW-1133">Transmembrane helix</keyword>
<reference evidence="3" key="1">
    <citation type="journal article" date="2019" name="Int. J. Syst. Evol. Microbiol.">
        <title>The Global Catalogue of Microorganisms (GCM) 10K type strain sequencing project: providing services to taxonomists for standard genome sequencing and annotation.</title>
        <authorList>
            <consortium name="The Broad Institute Genomics Platform"/>
            <consortium name="The Broad Institute Genome Sequencing Center for Infectious Disease"/>
            <person name="Wu L."/>
            <person name="Ma J."/>
        </authorList>
    </citation>
    <scope>NUCLEOTIDE SEQUENCE [LARGE SCALE GENOMIC DNA]</scope>
    <source>
        <strain evidence="3">JCM 30346</strain>
    </source>
</reference>
<dbReference type="Pfam" id="PF11271">
    <property type="entry name" value="PorA"/>
    <property type="match status" value="1"/>
</dbReference>
<comment type="caution">
    <text evidence="2">The sequence shown here is derived from an EMBL/GenBank/DDBJ whole genome shotgun (WGS) entry which is preliminary data.</text>
</comment>
<protein>
    <submittedName>
        <fullName evidence="2">DUF3068 domain-containing protein</fullName>
    </submittedName>
</protein>
<proteinExistence type="predicted"/>
<organism evidence="2 3">
    <name type="scientific">Sphaerisporangium aureirubrum</name>
    <dbReference type="NCBI Taxonomy" id="1544736"/>
    <lineage>
        <taxon>Bacteria</taxon>
        <taxon>Bacillati</taxon>
        <taxon>Actinomycetota</taxon>
        <taxon>Actinomycetes</taxon>
        <taxon>Streptosporangiales</taxon>
        <taxon>Streptosporangiaceae</taxon>
        <taxon>Sphaerisporangium</taxon>
    </lineage>
</organism>